<dbReference type="EMBL" id="JAAMOB010000019">
    <property type="protein sequence ID" value="KAF4100601.1"/>
    <property type="molecule type" value="Genomic_DNA"/>
</dbReference>
<name>A0A7J6C0L1_9TELE</name>
<keyword evidence="3" id="KW-1185">Reference proteome</keyword>
<dbReference type="Pfam" id="PF14927">
    <property type="entry name" value="Neurensin"/>
    <property type="match status" value="1"/>
</dbReference>
<keyword evidence="1" id="KW-1133">Transmembrane helix</keyword>
<sequence>MPARRCSEKPACYEMSIRIEVQMADLKVLFCGQDAVQTDHLDWSLKHQQSHHSVCADERALSNEECCQAYLEENVNEANRLSEPWTASLPIGRLCKLNEWGFDEEVEVCYDEQFETAFPGVADCTDHKDSQLLAEETNYDNFSWNSSKDLQEGGPECSLLSVDDFMVDSSEKSVDYGFIGAVTFLVTGISLVVISYTVPRDVKVNPDTVSAREMEQLERENARVGAHLDRCVIAGLCLLTLGGVVLSTLLMISMYKGEMIRRQAFAYSKHQARLYGSMNFRSGASPTGAPSLLSLDEDEGPVEVLS</sequence>
<dbReference type="PANTHER" id="PTHR16125:SF3">
    <property type="entry name" value="TRANSMEMBRANE PROTEIN 74"/>
    <property type="match status" value="1"/>
</dbReference>
<proteinExistence type="predicted"/>
<gene>
    <name evidence="2" type="ORF">G5714_018797</name>
</gene>
<reference evidence="2 3" key="1">
    <citation type="submission" date="2020-04" db="EMBL/GenBank/DDBJ databases">
        <title>Chromosome-level genome assembly of a cyprinid fish Onychostoma macrolepis by integration of Nanopore Sequencing, Bionano and Hi-C technology.</title>
        <authorList>
            <person name="Wang D."/>
        </authorList>
    </citation>
    <scope>NUCLEOTIDE SEQUENCE [LARGE SCALE GENOMIC DNA]</scope>
    <source>
        <strain evidence="2">SWU-2019</strain>
        <tissue evidence="2">Muscle</tissue>
    </source>
</reference>
<dbReference type="AlphaFoldDB" id="A0A7J6C0L1"/>
<comment type="caution">
    <text evidence="2">The sequence shown here is derived from an EMBL/GenBank/DDBJ whole genome shotgun (WGS) entry which is preliminary data.</text>
</comment>
<feature type="transmembrane region" description="Helical" evidence="1">
    <location>
        <begin position="176"/>
        <end position="198"/>
    </location>
</feature>
<evidence type="ECO:0000313" key="2">
    <source>
        <dbReference type="EMBL" id="KAF4100601.1"/>
    </source>
</evidence>
<protein>
    <recommendedName>
        <fullName evidence="4">Transmembrane protein 74</fullName>
    </recommendedName>
</protein>
<keyword evidence="1" id="KW-0812">Transmembrane</keyword>
<accession>A0A7J6C0L1</accession>
<evidence type="ECO:0000256" key="1">
    <source>
        <dbReference type="SAM" id="Phobius"/>
    </source>
</evidence>
<organism evidence="2 3">
    <name type="scientific">Onychostoma macrolepis</name>
    <dbReference type="NCBI Taxonomy" id="369639"/>
    <lineage>
        <taxon>Eukaryota</taxon>
        <taxon>Metazoa</taxon>
        <taxon>Chordata</taxon>
        <taxon>Craniata</taxon>
        <taxon>Vertebrata</taxon>
        <taxon>Euteleostomi</taxon>
        <taxon>Actinopterygii</taxon>
        <taxon>Neopterygii</taxon>
        <taxon>Teleostei</taxon>
        <taxon>Ostariophysi</taxon>
        <taxon>Cypriniformes</taxon>
        <taxon>Cyprinidae</taxon>
        <taxon>Acrossocheilinae</taxon>
        <taxon>Onychostoma</taxon>
    </lineage>
</organism>
<dbReference type="InterPro" id="IPR029695">
    <property type="entry name" value="TMEM74-like"/>
</dbReference>
<dbReference type="Proteomes" id="UP000579812">
    <property type="component" value="Unassembled WGS sequence"/>
</dbReference>
<feature type="transmembrane region" description="Helical" evidence="1">
    <location>
        <begin position="232"/>
        <end position="252"/>
    </location>
</feature>
<keyword evidence="1" id="KW-0472">Membrane</keyword>
<dbReference type="PANTHER" id="PTHR16125">
    <property type="entry name" value="TRANSMEMBRANE PROTEIN 74"/>
    <property type="match status" value="1"/>
</dbReference>
<evidence type="ECO:0000313" key="3">
    <source>
        <dbReference type="Proteomes" id="UP000579812"/>
    </source>
</evidence>
<evidence type="ECO:0008006" key="4">
    <source>
        <dbReference type="Google" id="ProtNLM"/>
    </source>
</evidence>